<dbReference type="PANTHER" id="PTHR43525:SF1">
    <property type="entry name" value="PROTEIN MALY"/>
    <property type="match status" value="1"/>
</dbReference>
<keyword evidence="3" id="KW-0663">Pyridoxal phosphate</keyword>
<comment type="similarity">
    <text evidence="5">Belongs to the class-II pyridoxal-phosphate-dependent aminotransferase family. MalY/PatB cystathionine beta-lyase subfamily.</text>
</comment>
<dbReference type="InterPro" id="IPR004839">
    <property type="entry name" value="Aminotransferase_I/II_large"/>
</dbReference>
<dbReference type="Pfam" id="PF00155">
    <property type="entry name" value="Aminotran_1_2"/>
    <property type="match status" value="1"/>
</dbReference>
<feature type="domain" description="Aminotransferase class I/classII large" evidence="6">
    <location>
        <begin position="33"/>
        <end position="373"/>
    </location>
</feature>
<dbReference type="PANTHER" id="PTHR43525">
    <property type="entry name" value="PROTEIN MALY"/>
    <property type="match status" value="1"/>
</dbReference>
<evidence type="ECO:0000259" key="6">
    <source>
        <dbReference type="Pfam" id="PF00155"/>
    </source>
</evidence>
<gene>
    <name evidence="7" type="ORF">METZ01_LOCUS5801</name>
</gene>
<evidence type="ECO:0000256" key="1">
    <source>
        <dbReference type="ARBA" id="ARBA00001933"/>
    </source>
</evidence>
<name>A0A381NEK0_9ZZZZ</name>
<comment type="cofactor">
    <cofactor evidence="1">
        <name>pyridoxal 5'-phosphate</name>
        <dbReference type="ChEBI" id="CHEBI:597326"/>
    </cofactor>
</comment>
<dbReference type="Gene3D" id="3.90.1150.10">
    <property type="entry name" value="Aspartate Aminotransferase, domain 1"/>
    <property type="match status" value="1"/>
</dbReference>
<evidence type="ECO:0000313" key="7">
    <source>
        <dbReference type="EMBL" id="SUZ52947.1"/>
    </source>
</evidence>
<dbReference type="CDD" id="cd00609">
    <property type="entry name" value="AAT_like"/>
    <property type="match status" value="1"/>
</dbReference>
<dbReference type="Gene3D" id="3.40.640.10">
    <property type="entry name" value="Type I PLP-dependent aspartate aminotransferase-like (Major domain)"/>
    <property type="match status" value="1"/>
</dbReference>
<dbReference type="InterPro" id="IPR051798">
    <property type="entry name" value="Class-II_PLP-Dep_Aminotrans"/>
</dbReference>
<dbReference type="EMBL" id="UINC01000304">
    <property type="protein sequence ID" value="SUZ52947.1"/>
    <property type="molecule type" value="Genomic_DNA"/>
</dbReference>
<evidence type="ECO:0000256" key="4">
    <source>
        <dbReference type="ARBA" id="ARBA00023239"/>
    </source>
</evidence>
<evidence type="ECO:0000256" key="3">
    <source>
        <dbReference type="ARBA" id="ARBA00022898"/>
    </source>
</evidence>
<keyword evidence="4" id="KW-0456">Lyase</keyword>
<dbReference type="InterPro" id="IPR015422">
    <property type="entry name" value="PyrdxlP-dep_Trfase_small"/>
</dbReference>
<dbReference type="SUPFAM" id="SSF53383">
    <property type="entry name" value="PLP-dependent transferases"/>
    <property type="match status" value="1"/>
</dbReference>
<sequence length="381" mass="43649">MKYDFDTIIDRIDSRSTKWLKFDDPEILPMWVADMDFQCPPEVIEAIKNRADQGIYGYTERPIELTSLLQQRLAERSGWEIDPDWVTWMPGVVVGLNVACRTTLSPGDIAMVPSPIYRPFVYATDNMNRGMLKTDLINVQGRLELDYESIDELINEEVKMFFFCNPHNPGGTMFKKEEIKKLVDICEKNKTIICADEIHSDLLFETNRKHIHLAQTNEYAANNSITLMSPTKTFNMQGLPCGAAIIPNPELRQEFRRNMRGIAAHIGVFAYTAAEAAYRHGDPWYQALMEYLTENRKLVREEISKIEGLSLYGPEATYLAWIDCSKSGLDDPSDFFINAGVGVHRGEYFGDNKFVRLNFGCPRSRLEEALSRIKKAFSQRN</sequence>
<accession>A0A381NEK0</accession>
<dbReference type="InterPro" id="IPR015421">
    <property type="entry name" value="PyrdxlP-dep_Trfase_major"/>
</dbReference>
<protein>
    <recommendedName>
        <fullName evidence="2">cysteine-S-conjugate beta-lyase</fullName>
        <ecNumber evidence="2">4.4.1.13</ecNumber>
    </recommendedName>
</protein>
<dbReference type="GO" id="GO:0030170">
    <property type="term" value="F:pyridoxal phosphate binding"/>
    <property type="evidence" value="ECO:0007669"/>
    <property type="project" value="InterPro"/>
</dbReference>
<evidence type="ECO:0000256" key="2">
    <source>
        <dbReference type="ARBA" id="ARBA00012224"/>
    </source>
</evidence>
<dbReference type="EC" id="4.4.1.13" evidence="2"/>
<proteinExistence type="inferred from homology"/>
<dbReference type="InterPro" id="IPR027619">
    <property type="entry name" value="C-S_lyase_PatB-like"/>
</dbReference>
<dbReference type="NCBIfam" id="TIGR04350">
    <property type="entry name" value="C_S_lyase_PatB"/>
    <property type="match status" value="1"/>
</dbReference>
<organism evidence="7">
    <name type="scientific">marine metagenome</name>
    <dbReference type="NCBI Taxonomy" id="408172"/>
    <lineage>
        <taxon>unclassified sequences</taxon>
        <taxon>metagenomes</taxon>
        <taxon>ecological metagenomes</taxon>
    </lineage>
</organism>
<dbReference type="InterPro" id="IPR015424">
    <property type="entry name" value="PyrdxlP-dep_Trfase"/>
</dbReference>
<evidence type="ECO:0000256" key="5">
    <source>
        <dbReference type="ARBA" id="ARBA00037974"/>
    </source>
</evidence>
<dbReference type="GO" id="GO:0047804">
    <property type="term" value="F:cysteine-S-conjugate beta-lyase activity"/>
    <property type="evidence" value="ECO:0007669"/>
    <property type="project" value="UniProtKB-EC"/>
</dbReference>
<reference evidence="7" key="1">
    <citation type="submission" date="2018-05" db="EMBL/GenBank/DDBJ databases">
        <authorList>
            <person name="Lanie J.A."/>
            <person name="Ng W.-L."/>
            <person name="Kazmierczak K.M."/>
            <person name="Andrzejewski T.M."/>
            <person name="Davidsen T.M."/>
            <person name="Wayne K.J."/>
            <person name="Tettelin H."/>
            <person name="Glass J.I."/>
            <person name="Rusch D."/>
            <person name="Podicherti R."/>
            <person name="Tsui H.-C.T."/>
            <person name="Winkler M.E."/>
        </authorList>
    </citation>
    <scope>NUCLEOTIDE SEQUENCE</scope>
</reference>
<dbReference type="AlphaFoldDB" id="A0A381NEK0"/>